<comment type="similarity">
    <text evidence="1">Belongs to the prokaryotic/mitochondrial release factor family.</text>
</comment>
<dbReference type="PROSITE" id="PS00745">
    <property type="entry name" value="RF_PROK_I"/>
    <property type="match status" value="1"/>
</dbReference>
<name>A0A376EVD1_CHRCU</name>
<dbReference type="SUPFAM" id="SSF75620">
    <property type="entry name" value="Release factor"/>
    <property type="match status" value="1"/>
</dbReference>
<evidence type="ECO:0000256" key="1">
    <source>
        <dbReference type="ARBA" id="ARBA00010835"/>
    </source>
</evidence>
<dbReference type="PANTHER" id="PTHR43804">
    <property type="entry name" value="LD18447P"/>
    <property type="match status" value="1"/>
</dbReference>
<dbReference type="Pfam" id="PF00472">
    <property type="entry name" value="RF-1"/>
    <property type="match status" value="1"/>
</dbReference>
<reference evidence="4 5" key="1">
    <citation type="submission" date="2018-06" db="EMBL/GenBank/DDBJ databases">
        <authorList>
            <consortium name="Pathogen Informatics"/>
            <person name="Doyle S."/>
        </authorList>
    </citation>
    <scope>NUCLEOTIDE SEQUENCE [LARGE SCALE GENOMIC DNA]</scope>
    <source>
        <strain evidence="4 5">NCTC13533</strain>
    </source>
</reference>
<gene>
    <name evidence="4" type="primary">prfA_2</name>
    <name evidence="4" type="ORF">NCTC13533_05483</name>
</gene>
<dbReference type="PANTHER" id="PTHR43804:SF9">
    <property type="entry name" value="PEPTIDE CHAIN RELEASE FACTOR HOMOLOG-RELATED"/>
    <property type="match status" value="1"/>
</dbReference>
<feature type="compositionally biased region" description="Basic and acidic residues" evidence="2">
    <location>
        <begin position="110"/>
        <end position="130"/>
    </location>
</feature>
<dbReference type="InterPro" id="IPR050057">
    <property type="entry name" value="Prokaryotic/Mito_RF"/>
</dbReference>
<dbReference type="GO" id="GO:0003747">
    <property type="term" value="F:translation release factor activity"/>
    <property type="evidence" value="ECO:0007669"/>
    <property type="project" value="InterPro"/>
</dbReference>
<evidence type="ECO:0000256" key="2">
    <source>
        <dbReference type="SAM" id="MobiDB-lite"/>
    </source>
</evidence>
<dbReference type="AlphaFoldDB" id="A0A376EVD1"/>
<dbReference type="InterPro" id="IPR000352">
    <property type="entry name" value="Pep_chain_release_fac_I"/>
</dbReference>
<proteinExistence type="inferred from homology"/>
<dbReference type="EMBL" id="UFVQ01000003">
    <property type="protein sequence ID" value="STD13823.1"/>
    <property type="molecule type" value="Genomic_DNA"/>
</dbReference>
<feature type="domain" description="Prokaryotic-type class I peptide chain release factors" evidence="3">
    <location>
        <begin position="25"/>
        <end position="41"/>
    </location>
</feature>
<organism evidence="4 5">
    <name type="scientific">Chryseobacterium carnipullorum</name>
    <dbReference type="NCBI Taxonomy" id="1124835"/>
    <lineage>
        <taxon>Bacteria</taxon>
        <taxon>Pseudomonadati</taxon>
        <taxon>Bacteroidota</taxon>
        <taxon>Flavobacteriia</taxon>
        <taxon>Flavobacteriales</taxon>
        <taxon>Weeksellaceae</taxon>
        <taxon>Chryseobacterium group</taxon>
        <taxon>Chryseobacterium</taxon>
    </lineage>
</organism>
<protein>
    <submittedName>
        <fullName evidence="4">Peptide chain release factor 1</fullName>
    </submittedName>
</protein>
<accession>A0A376EVD1</accession>
<evidence type="ECO:0000313" key="5">
    <source>
        <dbReference type="Proteomes" id="UP000255224"/>
    </source>
</evidence>
<dbReference type="Proteomes" id="UP000255224">
    <property type="component" value="Unassembled WGS sequence"/>
</dbReference>
<sequence>MVFLSWKDWRKSISRKKIFQFQTTRSQGSGGQNVNKVNTAVRAVHVPTGEWVFAQDSRSQLENKKLAIMRLKEKVAGIYIKQLEKRMQDTWNNHLQVERGNPVRTFSGTDFKKNHQDKSFKKQRNDLKKN</sequence>
<feature type="region of interest" description="Disordered" evidence="2">
    <location>
        <begin position="102"/>
        <end position="130"/>
    </location>
</feature>
<dbReference type="InterPro" id="IPR045853">
    <property type="entry name" value="Pep_chain_release_fac_I_sf"/>
</dbReference>
<evidence type="ECO:0000259" key="3">
    <source>
        <dbReference type="PROSITE" id="PS00745"/>
    </source>
</evidence>
<evidence type="ECO:0000313" key="4">
    <source>
        <dbReference type="EMBL" id="STD13823.1"/>
    </source>
</evidence>
<dbReference type="STRING" id="297244.SAMN05421639_105143"/>
<dbReference type="Gene3D" id="3.30.160.20">
    <property type="match status" value="1"/>
</dbReference>